<keyword evidence="2" id="KW-1185">Reference proteome</keyword>
<dbReference type="AlphaFoldDB" id="A0A4Q9P6X2"/>
<dbReference type="Proteomes" id="UP000292082">
    <property type="component" value="Unassembled WGS sequence"/>
</dbReference>
<sequence>MQPSTIKPQRIQHTRAPSLSFSYFPFPSDRQFPLYAHCNSQRTGCVPTIRCDTNLVVSSHRRDLMQTVDYRFSPKCTRRSSFALSDIFEMDEEVVEFEISPILPSTPNSATTRSVKLRMKTALHDFVQAVKTKLNHPRSPKMYIVEPANSSRKVVL</sequence>
<evidence type="ECO:0000313" key="2">
    <source>
        <dbReference type="Proteomes" id="UP000292082"/>
    </source>
</evidence>
<name>A0A4Q9P6X2_9APHY</name>
<dbReference type="OMA" id="YAHCNSQ"/>
<gene>
    <name evidence="1" type="ORF">BD310DRAFT_803000</name>
</gene>
<reference evidence="1 2" key="1">
    <citation type="submission" date="2019-01" db="EMBL/GenBank/DDBJ databases">
        <title>Draft genome sequences of three monokaryotic isolates of the white-rot basidiomycete fungus Dichomitus squalens.</title>
        <authorList>
            <consortium name="DOE Joint Genome Institute"/>
            <person name="Lopez S.C."/>
            <person name="Andreopoulos B."/>
            <person name="Pangilinan J."/>
            <person name="Lipzen A."/>
            <person name="Riley R."/>
            <person name="Ahrendt S."/>
            <person name="Ng V."/>
            <person name="Barry K."/>
            <person name="Daum C."/>
            <person name="Grigoriev I.V."/>
            <person name="Hilden K.S."/>
            <person name="Makela M.R."/>
            <person name="de Vries R.P."/>
        </authorList>
    </citation>
    <scope>NUCLEOTIDE SEQUENCE [LARGE SCALE GENOMIC DNA]</scope>
    <source>
        <strain evidence="1 2">CBS 464.89</strain>
    </source>
</reference>
<proteinExistence type="predicted"/>
<protein>
    <submittedName>
        <fullName evidence="1">Uncharacterized protein</fullName>
    </submittedName>
</protein>
<organism evidence="1 2">
    <name type="scientific">Dichomitus squalens</name>
    <dbReference type="NCBI Taxonomy" id="114155"/>
    <lineage>
        <taxon>Eukaryota</taxon>
        <taxon>Fungi</taxon>
        <taxon>Dikarya</taxon>
        <taxon>Basidiomycota</taxon>
        <taxon>Agaricomycotina</taxon>
        <taxon>Agaricomycetes</taxon>
        <taxon>Polyporales</taxon>
        <taxon>Polyporaceae</taxon>
        <taxon>Dichomitus</taxon>
    </lineage>
</organism>
<evidence type="ECO:0000313" key="1">
    <source>
        <dbReference type="EMBL" id="TBU65359.1"/>
    </source>
</evidence>
<accession>A0A4Q9P6X2</accession>
<dbReference type="EMBL" id="ML145084">
    <property type="protein sequence ID" value="TBU65359.1"/>
    <property type="molecule type" value="Genomic_DNA"/>
</dbReference>